<proteinExistence type="predicted"/>
<dbReference type="Proteomes" id="UP000077315">
    <property type="component" value="Unassembled WGS sequence"/>
</dbReference>
<dbReference type="InParanoid" id="A0A167QYX6"/>
<evidence type="ECO:0000313" key="1">
    <source>
        <dbReference type="EMBL" id="OAD80490.1"/>
    </source>
</evidence>
<dbReference type="VEuPathDB" id="FungiDB:PHYBLDRAFT_61542"/>
<dbReference type="GeneID" id="29001725"/>
<gene>
    <name evidence="1" type="ORF">PHYBLDRAFT_61542</name>
</gene>
<accession>A0A167QYX6</accession>
<dbReference type="AlphaFoldDB" id="A0A167QYX6"/>
<evidence type="ECO:0000313" key="2">
    <source>
        <dbReference type="Proteomes" id="UP000077315"/>
    </source>
</evidence>
<dbReference type="EMBL" id="KV440971">
    <property type="protein sequence ID" value="OAD80490.1"/>
    <property type="molecule type" value="Genomic_DNA"/>
</dbReference>
<sequence length="136" mass="15928">MNESCFNEDDYDNAMDIYSVTLNGFSFCTRHGLELCYRCPTDNRACNNIMVMDMLHEQVSEDILEEKWEGDERSPFTVALQWTRLPSGKPGCVIHRTVGCKQCFNWEEKILNVVQGGRKPRKIHNRKARERKDMLH</sequence>
<keyword evidence="2" id="KW-1185">Reference proteome</keyword>
<organism evidence="1 2">
    <name type="scientific">Phycomyces blakesleeanus (strain ATCC 8743b / DSM 1359 / FGSC 10004 / NBRC 33097 / NRRL 1555)</name>
    <dbReference type="NCBI Taxonomy" id="763407"/>
    <lineage>
        <taxon>Eukaryota</taxon>
        <taxon>Fungi</taxon>
        <taxon>Fungi incertae sedis</taxon>
        <taxon>Mucoromycota</taxon>
        <taxon>Mucoromycotina</taxon>
        <taxon>Mucoromycetes</taxon>
        <taxon>Mucorales</taxon>
        <taxon>Phycomycetaceae</taxon>
        <taxon>Phycomyces</taxon>
    </lineage>
</organism>
<name>A0A167QYX6_PHYB8</name>
<reference evidence="2" key="1">
    <citation type="submission" date="2015-06" db="EMBL/GenBank/DDBJ databases">
        <title>Expansion of signal transduction pathways in fungi by whole-genome duplication.</title>
        <authorList>
            <consortium name="DOE Joint Genome Institute"/>
            <person name="Corrochano L.M."/>
            <person name="Kuo A."/>
            <person name="Marcet-Houben M."/>
            <person name="Polaino S."/>
            <person name="Salamov A."/>
            <person name="Villalobos J.M."/>
            <person name="Alvarez M.I."/>
            <person name="Avalos J."/>
            <person name="Benito E.P."/>
            <person name="Benoit I."/>
            <person name="Burger G."/>
            <person name="Camino L.P."/>
            <person name="Canovas D."/>
            <person name="Cerda-Olmedo E."/>
            <person name="Cheng J.-F."/>
            <person name="Dominguez A."/>
            <person name="Elias M."/>
            <person name="Eslava A.P."/>
            <person name="Glaser F."/>
            <person name="Grimwood J."/>
            <person name="Gutierrez G."/>
            <person name="Heitman J."/>
            <person name="Henrissat B."/>
            <person name="Iturriaga E.A."/>
            <person name="Lang B.F."/>
            <person name="Lavin J.L."/>
            <person name="Lee S."/>
            <person name="Li W."/>
            <person name="Lindquist E."/>
            <person name="Lopez-Garcia S."/>
            <person name="Luque E.M."/>
            <person name="Marcos A.T."/>
            <person name="Martin J."/>
            <person name="McCluskey K."/>
            <person name="Medina H.R."/>
            <person name="Miralles-Duran A."/>
            <person name="Miyazaki A."/>
            <person name="Munoz-Torres E."/>
            <person name="Oguiza J.A."/>
            <person name="Ohm R."/>
            <person name="Olmedo M."/>
            <person name="Orejas M."/>
            <person name="Ortiz-Castellanos L."/>
            <person name="Pisabarro A.G."/>
            <person name="Rodriguez-Romero J."/>
            <person name="Ruiz-Herrera J."/>
            <person name="Ruiz-Vazquez R."/>
            <person name="Sanz C."/>
            <person name="Schackwitz W."/>
            <person name="Schmutz J."/>
            <person name="Shahriari M."/>
            <person name="Shelest E."/>
            <person name="Silva-Franco F."/>
            <person name="Soanes D."/>
            <person name="Syed K."/>
            <person name="Tagua V.G."/>
            <person name="Talbot N.J."/>
            <person name="Thon M."/>
            <person name="De vries R.P."/>
            <person name="Wiebenga A."/>
            <person name="Yadav J.S."/>
            <person name="Braun E.L."/>
            <person name="Baker S."/>
            <person name="Garre V."/>
            <person name="Horwitz B."/>
            <person name="Torres-Martinez S."/>
            <person name="Idnurm A."/>
            <person name="Herrera-Estrella A."/>
            <person name="Gabaldon T."/>
            <person name="Grigoriev I.V."/>
        </authorList>
    </citation>
    <scope>NUCLEOTIDE SEQUENCE [LARGE SCALE GENOMIC DNA]</scope>
    <source>
        <strain evidence="2">NRRL 1555(-)</strain>
    </source>
</reference>
<protein>
    <submittedName>
        <fullName evidence="1">Uncharacterized protein</fullName>
    </submittedName>
</protein>
<dbReference type="RefSeq" id="XP_018298530.1">
    <property type="nucleotide sequence ID" value="XM_018440819.1"/>
</dbReference>
<dbReference type="OrthoDB" id="341421at2759"/>